<evidence type="ECO:0000256" key="4">
    <source>
        <dbReference type="SAM" id="Phobius"/>
    </source>
</evidence>
<comment type="caution">
    <text evidence="2">Lacks conserved residue(s) required for the propagation of feature annotation.</text>
</comment>
<evidence type="ECO:0000313" key="8">
    <source>
        <dbReference type="Proteomes" id="UP001364617"/>
    </source>
</evidence>
<reference evidence="7 8" key="1">
    <citation type="submission" date="2024-02" db="EMBL/GenBank/DDBJ databases">
        <title>Chromosome-level genome assembly of the Eurasian Minnow (Phoxinus phoxinus).</title>
        <authorList>
            <person name="Oriowo T.O."/>
            <person name="Martin S."/>
            <person name="Stange M."/>
            <person name="Chrysostomakis Y."/>
            <person name="Brown T."/>
            <person name="Winkler S."/>
            <person name="Kukowka S."/>
            <person name="Myers E.W."/>
            <person name="Bohne A."/>
        </authorList>
    </citation>
    <scope>NUCLEOTIDE SEQUENCE [LARGE SCALE GENOMIC DNA]</scope>
    <source>
        <strain evidence="7">ZFMK-TIS-60720</strain>
        <tissue evidence="7">Whole Organism</tissue>
    </source>
</reference>
<comment type="caution">
    <text evidence="7">The sequence shown here is derived from an EMBL/GenBank/DDBJ whole genome shotgun (WGS) entry which is preliminary data.</text>
</comment>
<dbReference type="PANTHER" id="PTHR46879">
    <property type="entry name" value="SUSHI DOMAIN-CONTAINING PROTEIN 3"/>
    <property type="match status" value="1"/>
</dbReference>
<feature type="transmembrane region" description="Helical" evidence="4">
    <location>
        <begin position="141"/>
        <end position="165"/>
    </location>
</feature>
<dbReference type="PROSITE" id="PS50923">
    <property type="entry name" value="SUSHI"/>
    <property type="match status" value="1"/>
</dbReference>
<sequence length="318" mass="35662">MNQTSMALKESLLTWGFLLWSMTWSLARTFTPHEGSSVSPVFHQTTPPATETEMNSTETPTNTYTDLSCVSLLPPRRGSFYVEKGTGMSVGTVLAFWCLEGYQLVGSEKITCVLRSNTAQWSNYPPDCEAIPKPEDRGLRVAVLASIVSSIVIFAMSVSFIICCLQERMSKERAERTDGRGRMRDKHKSSWRSECWLERDEGDWEAFPPPKIYNLSQHLDPRLAPETPVYMGGLAGYDNRGYQRSQENLMNAPLPGLYRTDSQMYPHVVLQRVPTPTVPTAPSAPIYLRLSTPPPTESPSEQPALPPYPSATPQRLWP</sequence>
<protein>
    <recommendedName>
        <fullName evidence="6">Sushi domain-containing protein</fullName>
    </recommendedName>
</protein>
<keyword evidence="4" id="KW-1133">Transmembrane helix</keyword>
<evidence type="ECO:0000256" key="5">
    <source>
        <dbReference type="SAM" id="SignalP"/>
    </source>
</evidence>
<keyword evidence="1 2" id="KW-1015">Disulfide bond</keyword>
<feature type="region of interest" description="Disordered" evidence="3">
    <location>
        <begin position="280"/>
        <end position="318"/>
    </location>
</feature>
<gene>
    <name evidence="7" type="ORF">R3I93_019420</name>
</gene>
<keyword evidence="5" id="KW-0732">Signal</keyword>
<dbReference type="Pfam" id="PF00084">
    <property type="entry name" value="Sushi"/>
    <property type="match status" value="1"/>
</dbReference>
<dbReference type="Gene3D" id="2.10.70.10">
    <property type="entry name" value="Complement Module, domain 1"/>
    <property type="match status" value="1"/>
</dbReference>
<dbReference type="PANTHER" id="PTHR46879:SF2">
    <property type="entry name" value="MICROTUBULE-ASSOCIATED SERINE_THREONINE-PROTEIN KINASE 3"/>
    <property type="match status" value="1"/>
</dbReference>
<keyword evidence="2" id="KW-0768">Sushi</keyword>
<dbReference type="InterPro" id="IPR000436">
    <property type="entry name" value="Sushi_SCR_CCP_dom"/>
</dbReference>
<feature type="signal peptide" evidence="5">
    <location>
        <begin position="1"/>
        <end position="27"/>
    </location>
</feature>
<dbReference type="CDD" id="cd00033">
    <property type="entry name" value="CCP"/>
    <property type="match status" value="1"/>
</dbReference>
<evidence type="ECO:0000256" key="3">
    <source>
        <dbReference type="SAM" id="MobiDB-lite"/>
    </source>
</evidence>
<feature type="chain" id="PRO_5042910555" description="Sushi domain-containing protein" evidence="5">
    <location>
        <begin position="28"/>
        <end position="318"/>
    </location>
</feature>
<dbReference type="AlphaFoldDB" id="A0AAN9GV82"/>
<dbReference type="SMART" id="SM00032">
    <property type="entry name" value="CCP"/>
    <property type="match status" value="1"/>
</dbReference>
<evidence type="ECO:0000259" key="6">
    <source>
        <dbReference type="PROSITE" id="PS50923"/>
    </source>
</evidence>
<accession>A0AAN9GV82</accession>
<dbReference type="EMBL" id="JAYKXH010000021">
    <property type="protein sequence ID" value="KAK7129770.1"/>
    <property type="molecule type" value="Genomic_DNA"/>
</dbReference>
<dbReference type="Proteomes" id="UP001364617">
    <property type="component" value="Unassembled WGS sequence"/>
</dbReference>
<dbReference type="InterPro" id="IPR053067">
    <property type="entry name" value="SUSD3"/>
</dbReference>
<keyword evidence="8" id="KW-1185">Reference proteome</keyword>
<keyword evidence="4" id="KW-0472">Membrane</keyword>
<keyword evidence="4" id="KW-0812">Transmembrane</keyword>
<feature type="disulfide bond" evidence="2">
    <location>
        <begin position="69"/>
        <end position="112"/>
    </location>
</feature>
<dbReference type="InterPro" id="IPR035976">
    <property type="entry name" value="Sushi/SCR/CCP_sf"/>
</dbReference>
<evidence type="ECO:0000256" key="2">
    <source>
        <dbReference type="PROSITE-ProRule" id="PRU00302"/>
    </source>
</evidence>
<evidence type="ECO:0000313" key="7">
    <source>
        <dbReference type="EMBL" id="KAK7129770.1"/>
    </source>
</evidence>
<evidence type="ECO:0000256" key="1">
    <source>
        <dbReference type="ARBA" id="ARBA00023157"/>
    </source>
</evidence>
<dbReference type="SUPFAM" id="SSF57535">
    <property type="entry name" value="Complement control module/SCR domain"/>
    <property type="match status" value="1"/>
</dbReference>
<organism evidence="7 8">
    <name type="scientific">Phoxinus phoxinus</name>
    <name type="common">Eurasian minnow</name>
    <dbReference type="NCBI Taxonomy" id="58324"/>
    <lineage>
        <taxon>Eukaryota</taxon>
        <taxon>Metazoa</taxon>
        <taxon>Chordata</taxon>
        <taxon>Craniata</taxon>
        <taxon>Vertebrata</taxon>
        <taxon>Euteleostomi</taxon>
        <taxon>Actinopterygii</taxon>
        <taxon>Neopterygii</taxon>
        <taxon>Teleostei</taxon>
        <taxon>Ostariophysi</taxon>
        <taxon>Cypriniformes</taxon>
        <taxon>Leuciscidae</taxon>
        <taxon>Phoxininae</taxon>
        <taxon>Phoxinus</taxon>
    </lineage>
</organism>
<proteinExistence type="predicted"/>
<name>A0AAN9GV82_9TELE</name>
<feature type="domain" description="Sushi" evidence="6">
    <location>
        <begin position="67"/>
        <end position="130"/>
    </location>
</feature>